<evidence type="ECO:0000313" key="6">
    <source>
        <dbReference type="Proteomes" id="UP000824469"/>
    </source>
</evidence>
<dbReference type="Proteomes" id="UP000824469">
    <property type="component" value="Unassembled WGS sequence"/>
</dbReference>
<dbReference type="GO" id="GO:0005737">
    <property type="term" value="C:cytoplasm"/>
    <property type="evidence" value="ECO:0007669"/>
    <property type="project" value="TreeGrafter"/>
</dbReference>
<keyword evidence="3" id="KW-0949">S-adenosyl-L-methionine</keyword>
<dbReference type="EMBL" id="JAHRHJ020003813">
    <property type="protein sequence ID" value="KAH9287995.1"/>
    <property type="molecule type" value="Genomic_DNA"/>
</dbReference>
<evidence type="ECO:0000256" key="2">
    <source>
        <dbReference type="ARBA" id="ARBA00022679"/>
    </source>
</evidence>
<dbReference type="GO" id="GO:0008168">
    <property type="term" value="F:methyltransferase activity"/>
    <property type="evidence" value="ECO:0007669"/>
    <property type="project" value="UniProtKB-KW"/>
</dbReference>
<dbReference type="AlphaFoldDB" id="A0AA38F2Z4"/>
<dbReference type="SUPFAM" id="SSF53335">
    <property type="entry name" value="S-adenosyl-L-methionine-dependent methyltransferases"/>
    <property type="match status" value="1"/>
</dbReference>
<evidence type="ECO:0000256" key="1">
    <source>
        <dbReference type="ARBA" id="ARBA00022603"/>
    </source>
</evidence>
<organism evidence="5 6">
    <name type="scientific">Taxus chinensis</name>
    <name type="common">Chinese yew</name>
    <name type="synonym">Taxus wallichiana var. chinensis</name>
    <dbReference type="NCBI Taxonomy" id="29808"/>
    <lineage>
        <taxon>Eukaryota</taxon>
        <taxon>Viridiplantae</taxon>
        <taxon>Streptophyta</taxon>
        <taxon>Embryophyta</taxon>
        <taxon>Tracheophyta</taxon>
        <taxon>Spermatophyta</taxon>
        <taxon>Pinopsida</taxon>
        <taxon>Pinidae</taxon>
        <taxon>Conifers II</taxon>
        <taxon>Cupressales</taxon>
        <taxon>Taxaceae</taxon>
        <taxon>Taxus</taxon>
    </lineage>
</organism>
<dbReference type="InterPro" id="IPR019410">
    <property type="entry name" value="Methyltransf_16"/>
</dbReference>
<feature type="non-terminal residue" evidence="5">
    <location>
        <position position="1"/>
    </location>
</feature>
<keyword evidence="1" id="KW-0489">Methyltransferase</keyword>
<comment type="caution">
    <text evidence="5">The sequence shown here is derived from an EMBL/GenBank/DDBJ whole genome shotgun (WGS) entry which is preliminary data.</text>
</comment>
<dbReference type="PANTHER" id="PTHR14614:SF164">
    <property type="entry name" value="HISTONE-ARGININE METHYLTRANSFERASE METTL23"/>
    <property type="match status" value="1"/>
</dbReference>
<evidence type="ECO:0008006" key="7">
    <source>
        <dbReference type="Google" id="ProtNLM"/>
    </source>
</evidence>
<dbReference type="PANTHER" id="PTHR14614">
    <property type="entry name" value="HEPATOCELLULAR CARCINOMA-ASSOCIATED ANTIGEN"/>
    <property type="match status" value="1"/>
</dbReference>
<evidence type="ECO:0000256" key="3">
    <source>
        <dbReference type="ARBA" id="ARBA00022691"/>
    </source>
</evidence>
<dbReference type="InterPro" id="IPR029063">
    <property type="entry name" value="SAM-dependent_MTases_sf"/>
</dbReference>
<comment type="similarity">
    <text evidence="4">Belongs to the methyltransferase superfamily. METTL23 family.</text>
</comment>
<evidence type="ECO:0000256" key="4">
    <source>
        <dbReference type="ARBA" id="ARBA00043988"/>
    </source>
</evidence>
<protein>
    <recommendedName>
        <fullName evidence="7">Methyltransferase-like protein 23</fullName>
    </recommendedName>
</protein>
<keyword evidence="2" id="KW-0808">Transferase</keyword>
<gene>
    <name evidence="5" type="ORF">KI387_032112</name>
</gene>
<sequence length="135" mass="14918">NYNSMQNLETMITTSEHAFGEEQDAPQFSVKISEVMQEDYGLFVWPCSIVLAEYVWQQRARFSGLNVVELGSGTALPGVVAAKLGADVTLTDDCNRPQPLAFMLSTTGKTVLRIVITAYFFGKNAILSERGIMEM</sequence>
<name>A0AA38F2Z4_TAXCH</name>
<keyword evidence="6" id="KW-1185">Reference proteome</keyword>
<dbReference type="Pfam" id="PF10294">
    <property type="entry name" value="Methyltransf_16"/>
    <property type="match status" value="1"/>
</dbReference>
<accession>A0AA38F2Z4</accession>
<dbReference type="GO" id="GO:0032259">
    <property type="term" value="P:methylation"/>
    <property type="evidence" value="ECO:0007669"/>
    <property type="project" value="UniProtKB-KW"/>
</dbReference>
<dbReference type="Gene3D" id="3.40.50.150">
    <property type="entry name" value="Vaccinia Virus protein VP39"/>
    <property type="match status" value="1"/>
</dbReference>
<dbReference type="GO" id="GO:0005634">
    <property type="term" value="C:nucleus"/>
    <property type="evidence" value="ECO:0007669"/>
    <property type="project" value="TreeGrafter"/>
</dbReference>
<proteinExistence type="inferred from homology"/>
<evidence type="ECO:0000313" key="5">
    <source>
        <dbReference type="EMBL" id="KAH9287995.1"/>
    </source>
</evidence>
<reference evidence="5 6" key="1">
    <citation type="journal article" date="2021" name="Nat. Plants">
        <title>The Taxus genome provides insights into paclitaxel biosynthesis.</title>
        <authorList>
            <person name="Xiong X."/>
            <person name="Gou J."/>
            <person name="Liao Q."/>
            <person name="Li Y."/>
            <person name="Zhou Q."/>
            <person name="Bi G."/>
            <person name="Li C."/>
            <person name="Du R."/>
            <person name="Wang X."/>
            <person name="Sun T."/>
            <person name="Guo L."/>
            <person name="Liang H."/>
            <person name="Lu P."/>
            <person name="Wu Y."/>
            <person name="Zhang Z."/>
            <person name="Ro D.K."/>
            <person name="Shang Y."/>
            <person name="Huang S."/>
            <person name="Yan J."/>
        </authorList>
    </citation>
    <scope>NUCLEOTIDE SEQUENCE [LARGE SCALE GENOMIC DNA]</scope>
    <source>
        <strain evidence="5">Ta-2019</strain>
    </source>
</reference>